<evidence type="ECO:0000313" key="1">
    <source>
        <dbReference type="EMBL" id="KAJ4425828.1"/>
    </source>
</evidence>
<dbReference type="PANTHER" id="PTHR47326">
    <property type="entry name" value="TRANSPOSABLE ELEMENT TC3 TRANSPOSASE-LIKE PROTEIN"/>
    <property type="match status" value="1"/>
</dbReference>
<dbReference type="EMBL" id="JAJSOF020000041">
    <property type="protein sequence ID" value="KAJ4425828.1"/>
    <property type="molecule type" value="Genomic_DNA"/>
</dbReference>
<reference evidence="1 2" key="1">
    <citation type="journal article" date="2022" name="Allergy">
        <title>Genome assembly and annotation of Periplaneta americana reveal a comprehensive cockroach allergen profile.</title>
        <authorList>
            <person name="Wang L."/>
            <person name="Xiong Q."/>
            <person name="Saelim N."/>
            <person name="Wang L."/>
            <person name="Nong W."/>
            <person name="Wan A.T."/>
            <person name="Shi M."/>
            <person name="Liu X."/>
            <person name="Cao Q."/>
            <person name="Hui J.H.L."/>
            <person name="Sookrung N."/>
            <person name="Leung T.F."/>
            <person name="Tungtrongchitr A."/>
            <person name="Tsui S.K.W."/>
        </authorList>
    </citation>
    <scope>NUCLEOTIDE SEQUENCE [LARGE SCALE GENOMIC DNA]</scope>
    <source>
        <strain evidence="1">PWHHKU_190912</strain>
    </source>
</reference>
<dbReference type="InterPro" id="IPR036397">
    <property type="entry name" value="RNaseH_sf"/>
</dbReference>
<dbReference type="Gene3D" id="3.30.420.10">
    <property type="entry name" value="Ribonuclease H-like superfamily/Ribonuclease H"/>
    <property type="match status" value="1"/>
</dbReference>
<dbReference type="PANTHER" id="PTHR47326:SF1">
    <property type="entry name" value="HTH PSQ-TYPE DOMAIN-CONTAINING PROTEIN"/>
    <property type="match status" value="1"/>
</dbReference>
<evidence type="ECO:0000313" key="2">
    <source>
        <dbReference type="Proteomes" id="UP001148838"/>
    </source>
</evidence>
<comment type="caution">
    <text evidence="1">The sequence shown here is derived from an EMBL/GenBank/DDBJ whole genome shotgun (WGS) entry which is preliminary data.</text>
</comment>
<organism evidence="1 2">
    <name type="scientific">Periplaneta americana</name>
    <name type="common">American cockroach</name>
    <name type="synonym">Blatta americana</name>
    <dbReference type="NCBI Taxonomy" id="6978"/>
    <lineage>
        <taxon>Eukaryota</taxon>
        <taxon>Metazoa</taxon>
        <taxon>Ecdysozoa</taxon>
        <taxon>Arthropoda</taxon>
        <taxon>Hexapoda</taxon>
        <taxon>Insecta</taxon>
        <taxon>Pterygota</taxon>
        <taxon>Neoptera</taxon>
        <taxon>Polyneoptera</taxon>
        <taxon>Dictyoptera</taxon>
        <taxon>Blattodea</taxon>
        <taxon>Blattoidea</taxon>
        <taxon>Blattidae</taxon>
        <taxon>Blattinae</taxon>
        <taxon>Periplaneta</taxon>
    </lineage>
</organism>
<name>A0ABQ8RVX2_PERAM</name>
<keyword evidence="2" id="KW-1185">Reference proteome</keyword>
<sequence length="250" mass="28459">MVGLCEGGNEPPGSLTPSLMLADSEFQCLGTWQGYCERESVQEGTLGRYCFLARTCVQIMMGRKLSEAIRQEGNSLDLYVTGIKEECVDDNHDVTSEIKFEEIILPNNLPMVKCEAEENSCDLNLRKNELNRKIKSEEEEGSPLYMDMFDQWLMPELEANSQNFIYQQDGAPPHFHHYIREYLDARIPHHSIGHASRVDFPLLPWTLRSSNLTPCDYSSWGYVKGHAFVPPLPHDLAQLRERITHAVAGI</sequence>
<gene>
    <name evidence="1" type="ORF">ANN_27454</name>
</gene>
<proteinExistence type="predicted"/>
<dbReference type="Proteomes" id="UP001148838">
    <property type="component" value="Unassembled WGS sequence"/>
</dbReference>
<protein>
    <submittedName>
        <fullName evidence="1">Uncharacterized protein</fullName>
    </submittedName>
</protein>
<accession>A0ABQ8RVX2</accession>